<evidence type="ECO:0000313" key="6">
    <source>
        <dbReference type="EMBL" id="MFC6886430.1"/>
    </source>
</evidence>
<dbReference type="InterPro" id="IPR009057">
    <property type="entry name" value="Homeodomain-like_sf"/>
</dbReference>
<feature type="DNA-binding region" description="H-T-H motif" evidence="4">
    <location>
        <begin position="62"/>
        <end position="81"/>
    </location>
</feature>
<reference evidence="7" key="1">
    <citation type="journal article" date="2019" name="Int. J. Syst. Evol. Microbiol.">
        <title>The Global Catalogue of Microorganisms (GCM) 10K type strain sequencing project: providing services to taxonomists for standard genome sequencing and annotation.</title>
        <authorList>
            <consortium name="The Broad Institute Genomics Platform"/>
            <consortium name="The Broad Institute Genome Sequencing Center for Infectious Disease"/>
            <person name="Wu L."/>
            <person name="Ma J."/>
        </authorList>
    </citation>
    <scope>NUCLEOTIDE SEQUENCE [LARGE SCALE GENOMIC DNA]</scope>
    <source>
        <strain evidence="7">JCM 3369</strain>
    </source>
</reference>
<evidence type="ECO:0000256" key="2">
    <source>
        <dbReference type="ARBA" id="ARBA00023125"/>
    </source>
</evidence>
<comment type="caution">
    <text evidence="6">The sequence shown here is derived from an EMBL/GenBank/DDBJ whole genome shotgun (WGS) entry which is preliminary data.</text>
</comment>
<proteinExistence type="predicted"/>
<dbReference type="PROSITE" id="PS50977">
    <property type="entry name" value="HTH_TETR_2"/>
    <property type="match status" value="1"/>
</dbReference>
<dbReference type="Pfam" id="PF00440">
    <property type="entry name" value="TetR_N"/>
    <property type="match status" value="1"/>
</dbReference>
<evidence type="ECO:0000256" key="1">
    <source>
        <dbReference type="ARBA" id="ARBA00023015"/>
    </source>
</evidence>
<feature type="domain" description="HTH tetR-type" evidence="5">
    <location>
        <begin position="39"/>
        <end position="99"/>
    </location>
</feature>
<keyword evidence="3" id="KW-0804">Transcription</keyword>
<organism evidence="6 7">
    <name type="scientific">Actinomadura yumaensis</name>
    <dbReference type="NCBI Taxonomy" id="111807"/>
    <lineage>
        <taxon>Bacteria</taxon>
        <taxon>Bacillati</taxon>
        <taxon>Actinomycetota</taxon>
        <taxon>Actinomycetes</taxon>
        <taxon>Streptosporangiales</taxon>
        <taxon>Thermomonosporaceae</taxon>
        <taxon>Actinomadura</taxon>
    </lineage>
</organism>
<dbReference type="EMBL" id="JBHSXS010000053">
    <property type="protein sequence ID" value="MFC6886430.1"/>
    <property type="molecule type" value="Genomic_DNA"/>
</dbReference>
<keyword evidence="7" id="KW-1185">Reference proteome</keyword>
<dbReference type="InterPro" id="IPR001647">
    <property type="entry name" value="HTH_TetR"/>
</dbReference>
<evidence type="ECO:0000256" key="4">
    <source>
        <dbReference type="PROSITE-ProRule" id="PRU00335"/>
    </source>
</evidence>
<gene>
    <name evidence="6" type="ORF">ACFQKB_42185</name>
</gene>
<protein>
    <submittedName>
        <fullName evidence="6">TetR/AcrR family transcriptional regulator</fullName>
    </submittedName>
</protein>
<evidence type="ECO:0000256" key="3">
    <source>
        <dbReference type="ARBA" id="ARBA00023163"/>
    </source>
</evidence>
<evidence type="ECO:0000313" key="7">
    <source>
        <dbReference type="Proteomes" id="UP001596380"/>
    </source>
</evidence>
<evidence type="ECO:0000259" key="5">
    <source>
        <dbReference type="PROSITE" id="PS50977"/>
    </source>
</evidence>
<name>A0ABW2D1F3_9ACTN</name>
<dbReference type="SUPFAM" id="SSF46689">
    <property type="entry name" value="Homeodomain-like"/>
    <property type="match status" value="1"/>
</dbReference>
<dbReference type="PANTHER" id="PTHR30055">
    <property type="entry name" value="HTH-TYPE TRANSCRIPTIONAL REGULATOR RUTR"/>
    <property type="match status" value="1"/>
</dbReference>
<keyword evidence="1" id="KW-0805">Transcription regulation</keyword>
<accession>A0ABW2D1F3</accession>
<dbReference type="Gene3D" id="1.10.357.10">
    <property type="entry name" value="Tetracycline Repressor, domain 2"/>
    <property type="match status" value="1"/>
</dbReference>
<dbReference type="InterPro" id="IPR050109">
    <property type="entry name" value="HTH-type_TetR-like_transc_reg"/>
</dbReference>
<sequence>MTEQTNDRARRPRLAEVYEPGRPGLPRGRSSLPRTAVRDAQRARLMRAAIAAVAEKGYASTTVADVVGRARVSRKAFYEHFPDLERCFLASLAGAQRTILRRLASVPPDRGRDEPGPRGTLRSGARAYLELCAQEPEFARCILVELPAVGPRALKGRNKGYRQVAALLRTWRERAGEGWPPVPEEMYLAAVGAISELIQVRLADGDPGGLPGLEDAVTEILVRLLAVPAPPDAP</sequence>
<dbReference type="Proteomes" id="UP001596380">
    <property type="component" value="Unassembled WGS sequence"/>
</dbReference>
<dbReference type="PANTHER" id="PTHR30055:SF234">
    <property type="entry name" value="HTH-TYPE TRANSCRIPTIONAL REGULATOR BETI"/>
    <property type="match status" value="1"/>
</dbReference>
<dbReference type="RefSeq" id="WP_378064097.1">
    <property type="nucleotide sequence ID" value="NZ_JBHSXS010000053.1"/>
</dbReference>
<keyword evidence="2 4" id="KW-0238">DNA-binding</keyword>